<name>A0ABV7D5A2_9PROT</name>
<reference evidence="4" key="1">
    <citation type="journal article" date="2019" name="Int. J. Syst. Evol. Microbiol.">
        <title>The Global Catalogue of Microorganisms (GCM) 10K type strain sequencing project: providing services to taxonomists for standard genome sequencing and annotation.</title>
        <authorList>
            <consortium name="The Broad Institute Genomics Platform"/>
            <consortium name="The Broad Institute Genome Sequencing Center for Infectious Disease"/>
            <person name="Wu L."/>
            <person name="Ma J."/>
        </authorList>
    </citation>
    <scope>NUCLEOTIDE SEQUENCE [LARGE SCALE GENOMIC DNA]</scope>
    <source>
        <strain evidence="4">KCTC 62164</strain>
    </source>
</reference>
<dbReference type="CDD" id="cd00093">
    <property type="entry name" value="HTH_XRE"/>
    <property type="match status" value="1"/>
</dbReference>
<dbReference type="Pfam" id="PF01381">
    <property type="entry name" value="HTH_3"/>
    <property type="match status" value="1"/>
</dbReference>
<evidence type="ECO:0000313" key="4">
    <source>
        <dbReference type="Proteomes" id="UP001595444"/>
    </source>
</evidence>
<dbReference type="InterPro" id="IPR011051">
    <property type="entry name" value="RmlC_Cupin_sf"/>
</dbReference>
<gene>
    <name evidence="3" type="ORF">ACFOKA_10450</name>
</gene>
<dbReference type="Gene3D" id="1.10.260.40">
    <property type="entry name" value="lambda repressor-like DNA-binding domains"/>
    <property type="match status" value="1"/>
</dbReference>
<evidence type="ECO:0000313" key="3">
    <source>
        <dbReference type="EMBL" id="MFC3052324.1"/>
    </source>
</evidence>
<dbReference type="InterPro" id="IPR010982">
    <property type="entry name" value="Lambda_DNA-bd_dom_sf"/>
</dbReference>
<keyword evidence="1" id="KW-0238">DNA-binding</keyword>
<accession>A0ABV7D5A2</accession>
<dbReference type="PANTHER" id="PTHR46797:SF20">
    <property type="entry name" value="BLR4304 PROTEIN"/>
    <property type="match status" value="1"/>
</dbReference>
<dbReference type="InterPro" id="IPR050807">
    <property type="entry name" value="TransReg_Diox_bact_type"/>
</dbReference>
<dbReference type="CDD" id="cd02209">
    <property type="entry name" value="cupin_XRE_C"/>
    <property type="match status" value="1"/>
</dbReference>
<keyword evidence="4" id="KW-1185">Reference proteome</keyword>
<dbReference type="Gene3D" id="2.60.120.10">
    <property type="entry name" value="Jelly Rolls"/>
    <property type="match status" value="1"/>
</dbReference>
<evidence type="ECO:0000259" key="2">
    <source>
        <dbReference type="PROSITE" id="PS50943"/>
    </source>
</evidence>
<sequence>MTENNRKGRMLTRPGATLKALRKKKGMTIADVSLKTGLPLSSISKLENDKIALTFDKLILVSEALDVDISELFAAPNDLMPRVDGATRRSITRASEGRAIETAQGNYLYLASELLYKKLAPIFGEVFQKDITKYGEFFSHPGEEFVYVLQGTLELHTEIYTPAKLEVGDSIYFDSSMRHAYIAVGDEPCRILSICTTTGSDGGNFFGNKTLQVDTAEAGKTKRRTKTSS</sequence>
<evidence type="ECO:0000256" key="1">
    <source>
        <dbReference type="ARBA" id="ARBA00023125"/>
    </source>
</evidence>
<organism evidence="3 4">
    <name type="scientific">Kordiimonas pumila</name>
    <dbReference type="NCBI Taxonomy" id="2161677"/>
    <lineage>
        <taxon>Bacteria</taxon>
        <taxon>Pseudomonadati</taxon>
        <taxon>Pseudomonadota</taxon>
        <taxon>Alphaproteobacteria</taxon>
        <taxon>Kordiimonadales</taxon>
        <taxon>Kordiimonadaceae</taxon>
        <taxon>Kordiimonas</taxon>
    </lineage>
</organism>
<comment type="caution">
    <text evidence="3">The sequence shown here is derived from an EMBL/GenBank/DDBJ whole genome shotgun (WGS) entry which is preliminary data.</text>
</comment>
<dbReference type="SMART" id="SM00530">
    <property type="entry name" value="HTH_XRE"/>
    <property type="match status" value="1"/>
</dbReference>
<feature type="domain" description="HTH cro/C1-type" evidence="2">
    <location>
        <begin position="18"/>
        <end position="72"/>
    </location>
</feature>
<dbReference type="RefSeq" id="WP_194214009.1">
    <property type="nucleotide sequence ID" value="NZ_CP061205.1"/>
</dbReference>
<proteinExistence type="predicted"/>
<dbReference type="Proteomes" id="UP001595444">
    <property type="component" value="Unassembled WGS sequence"/>
</dbReference>
<dbReference type="SUPFAM" id="SSF47413">
    <property type="entry name" value="lambda repressor-like DNA-binding domains"/>
    <property type="match status" value="1"/>
</dbReference>
<dbReference type="EMBL" id="JBHRSL010000010">
    <property type="protein sequence ID" value="MFC3052324.1"/>
    <property type="molecule type" value="Genomic_DNA"/>
</dbReference>
<dbReference type="PANTHER" id="PTHR46797">
    <property type="entry name" value="HTH-TYPE TRANSCRIPTIONAL REGULATOR"/>
    <property type="match status" value="1"/>
</dbReference>
<protein>
    <submittedName>
        <fullName evidence="3">Helix-turn-helix domain-containing protein</fullName>
    </submittedName>
</protein>
<dbReference type="Pfam" id="PF07883">
    <property type="entry name" value="Cupin_2"/>
    <property type="match status" value="1"/>
</dbReference>
<dbReference type="InterPro" id="IPR013096">
    <property type="entry name" value="Cupin_2"/>
</dbReference>
<dbReference type="PROSITE" id="PS50943">
    <property type="entry name" value="HTH_CROC1"/>
    <property type="match status" value="1"/>
</dbReference>
<dbReference type="InterPro" id="IPR014710">
    <property type="entry name" value="RmlC-like_jellyroll"/>
</dbReference>
<dbReference type="InterPro" id="IPR001387">
    <property type="entry name" value="Cro/C1-type_HTH"/>
</dbReference>
<dbReference type="SUPFAM" id="SSF51182">
    <property type="entry name" value="RmlC-like cupins"/>
    <property type="match status" value="1"/>
</dbReference>